<dbReference type="EMBL" id="JAOYFB010000039">
    <property type="protein sequence ID" value="KAK4031142.1"/>
    <property type="molecule type" value="Genomic_DNA"/>
</dbReference>
<sequence>MEEKASSLRACVNHVQVGADGSAQSFCDYGKEMCSALGRPGRQLASLRHRRESVTRLQMFVDCFTFFRKNDLVRHSLRPTSSVDLVCVDGHRPQLQKYGLNQHVWCFRFFPNAARAAAGSCGRRRSESAKQTATTDQESVGCCLMLDPHYSNSSMYLGDEGTYVCKAFSPRSYVIQKFLGVVWMW</sequence>
<reference evidence="1 2" key="1">
    <citation type="journal article" date="2023" name="Nucleic Acids Res.">
        <title>The hologenome of Daphnia magna reveals possible DNA methylation and microbiome-mediated evolution of the host genome.</title>
        <authorList>
            <person name="Chaturvedi A."/>
            <person name="Li X."/>
            <person name="Dhandapani V."/>
            <person name="Marshall H."/>
            <person name="Kissane S."/>
            <person name="Cuenca-Cambronero M."/>
            <person name="Asole G."/>
            <person name="Calvet F."/>
            <person name="Ruiz-Romero M."/>
            <person name="Marangio P."/>
            <person name="Guigo R."/>
            <person name="Rago D."/>
            <person name="Mirbahai L."/>
            <person name="Eastwood N."/>
            <person name="Colbourne J.K."/>
            <person name="Zhou J."/>
            <person name="Mallon E."/>
            <person name="Orsini L."/>
        </authorList>
    </citation>
    <scope>NUCLEOTIDE SEQUENCE [LARGE SCALE GENOMIC DNA]</scope>
    <source>
        <strain evidence="1">LRV0_1</strain>
    </source>
</reference>
<gene>
    <name evidence="1" type="ORF">OUZ56_024688</name>
</gene>
<proteinExistence type="predicted"/>
<evidence type="ECO:0000313" key="2">
    <source>
        <dbReference type="Proteomes" id="UP001234178"/>
    </source>
</evidence>
<keyword evidence="2" id="KW-1185">Reference proteome</keyword>
<organism evidence="1 2">
    <name type="scientific">Daphnia magna</name>
    <dbReference type="NCBI Taxonomy" id="35525"/>
    <lineage>
        <taxon>Eukaryota</taxon>
        <taxon>Metazoa</taxon>
        <taxon>Ecdysozoa</taxon>
        <taxon>Arthropoda</taxon>
        <taxon>Crustacea</taxon>
        <taxon>Branchiopoda</taxon>
        <taxon>Diplostraca</taxon>
        <taxon>Cladocera</taxon>
        <taxon>Anomopoda</taxon>
        <taxon>Daphniidae</taxon>
        <taxon>Daphnia</taxon>
    </lineage>
</organism>
<dbReference type="Proteomes" id="UP001234178">
    <property type="component" value="Unassembled WGS sequence"/>
</dbReference>
<name>A0ABR0B1W2_9CRUS</name>
<evidence type="ECO:0000313" key="1">
    <source>
        <dbReference type="EMBL" id="KAK4031142.1"/>
    </source>
</evidence>
<protein>
    <submittedName>
        <fullName evidence="1">Uncharacterized protein</fullName>
    </submittedName>
</protein>
<comment type="caution">
    <text evidence="1">The sequence shown here is derived from an EMBL/GenBank/DDBJ whole genome shotgun (WGS) entry which is preliminary data.</text>
</comment>
<accession>A0ABR0B1W2</accession>